<dbReference type="InterPro" id="IPR036890">
    <property type="entry name" value="HATPase_C_sf"/>
</dbReference>
<name>A0ABS8G2I5_9FIRM</name>
<feature type="domain" description="Sensor histidine kinase NatK-like C-terminal" evidence="2">
    <location>
        <begin position="328"/>
        <end position="423"/>
    </location>
</feature>
<dbReference type="SUPFAM" id="SSF55874">
    <property type="entry name" value="ATPase domain of HSP90 chaperone/DNA topoisomerase II/histidine kinase"/>
    <property type="match status" value="1"/>
</dbReference>
<dbReference type="EMBL" id="JAJEQX010000048">
    <property type="protein sequence ID" value="MCC2256089.1"/>
    <property type="molecule type" value="Genomic_DNA"/>
</dbReference>
<feature type="transmembrane region" description="Helical" evidence="1">
    <location>
        <begin position="43"/>
        <end position="64"/>
    </location>
</feature>
<protein>
    <submittedName>
        <fullName evidence="3">GHKL domain-containing protein</fullName>
    </submittedName>
</protein>
<feature type="transmembrane region" description="Helical" evidence="1">
    <location>
        <begin position="185"/>
        <end position="204"/>
    </location>
</feature>
<keyword evidence="1" id="KW-1133">Transmembrane helix</keyword>
<feature type="transmembrane region" description="Helical" evidence="1">
    <location>
        <begin position="85"/>
        <end position="108"/>
    </location>
</feature>
<dbReference type="Pfam" id="PF14501">
    <property type="entry name" value="HATPase_c_5"/>
    <property type="match status" value="1"/>
</dbReference>
<gene>
    <name evidence="3" type="ORF">LKD70_17005</name>
</gene>
<dbReference type="Gene3D" id="3.30.565.10">
    <property type="entry name" value="Histidine kinase-like ATPase, C-terminal domain"/>
    <property type="match status" value="1"/>
</dbReference>
<dbReference type="InterPro" id="IPR032834">
    <property type="entry name" value="NatK-like_C"/>
</dbReference>
<evidence type="ECO:0000313" key="3">
    <source>
        <dbReference type="EMBL" id="MCC2256089.1"/>
    </source>
</evidence>
<dbReference type="RefSeq" id="WP_227709068.1">
    <property type="nucleotide sequence ID" value="NZ_JAJEQX010000048.1"/>
</dbReference>
<proteinExistence type="predicted"/>
<reference evidence="3 4" key="1">
    <citation type="submission" date="2021-10" db="EMBL/GenBank/DDBJ databases">
        <title>Anaerobic single-cell dispensing facilitates the cultivation of human gut bacteria.</title>
        <authorList>
            <person name="Afrizal A."/>
        </authorList>
    </citation>
    <scope>NUCLEOTIDE SEQUENCE [LARGE SCALE GENOMIC DNA]</scope>
    <source>
        <strain evidence="3 4">CLA-AA-H200</strain>
    </source>
</reference>
<keyword evidence="1" id="KW-0472">Membrane</keyword>
<sequence>MAELIVLVFLILLLNLVDSIFILRYHEHLYGAVRWEKRKFVLRFTIIVLSATVVISAIPAMILWGMTLFSSFWMGAYHGGKKNKVLFQVVLISLAVLSFILSFVIAIAFFKDDIAVGIFTLLASHVIFGVMVEVTRHFQQSILVDLPGKMWLVLFSIPVASLICVPAFSRMIALNEGAASGIGRNQVIILFAVFFINIMVFYLFGKFSELLSTRIDAAILQQQIEMQEKYYLAIEENHAKVRLLQHDMRNQINAITTMFEENQMENLGQYLKEIGGQVNQIEKVIVTGNAPIDTILNIKISELIGCGIKVHTNVLLPKGIKIDFREAATLFGNLLDNVMDECKRLPKEKQEAKIQLSYINHIMFIRISNPMAVAEKQFPLKSEKPDSELHGFGMKSVQQVVEQFNGTIKLTAQDYLFQISIVLYDV</sequence>
<accession>A0ABS8G2I5</accession>
<dbReference type="Proteomes" id="UP001198151">
    <property type="component" value="Unassembled WGS sequence"/>
</dbReference>
<keyword evidence="1" id="KW-0812">Transmembrane</keyword>
<evidence type="ECO:0000313" key="4">
    <source>
        <dbReference type="Proteomes" id="UP001198151"/>
    </source>
</evidence>
<comment type="caution">
    <text evidence="3">The sequence shown here is derived from an EMBL/GenBank/DDBJ whole genome shotgun (WGS) entry which is preliminary data.</text>
</comment>
<evidence type="ECO:0000259" key="2">
    <source>
        <dbReference type="Pfam" id="PF14501"/>
    </source>
</evidence>
<evidence type="ECO:0000256" key="1">
    <source>
        <dbReference type="SAM" id="Phobius"/>
    </source>
</evidence>
<keyword evidence="4" id="KW-1185">Reference proteome</keyword>
<feature type="transmembrane region" description="Helical" evidence="1">
    <location>
        <begin position="152"/>
        <end position="173"/>
    </location>
</feature>
<organism evidence="3 4">
    <name type="scientific">Ruminococcus turbiniformis</name>
    <dbReference type="NCBI Taxonomy" id="2881258"/>
    <lineage>
        <taxon>Bacteria</taxon>
        <taxon>Bacillati</taxon>
        <taxon>Bacillota</taxon>
        <taxon>Clostridia</taxon>
        <taxon>Eubacteriales</taxon>
        <taxon>Oscillospiraceae</taxon>
        <taxon>Ruminococcus</taxon>
    </lineage>
</organism>
<feature type="transmembrane region" description="Helical" evidence="1">
    <location>
        <begin position="114"/>
        <end position="132"/>
    </location>
</feature>